<accession>X1DR44</accession>
<gene>
    <name evidence="1" type="ORF">S01H4_45406</name>
</gene>
<proteinExistence type="predicted"/>
<reference evidence="1" key="1">
    <citation type="journal article" date="2014" name="Front. Microbiol.">
        <title>High frequency of phylogenetically diverse reductive dehalogenase-homologous genes in deep subseafloor sedimentary metagenomes.</title>
        <authorList>
            <person name="Kawai M."/>
            <person name="Futagami T."/>
            <person name="Toyoda A."/>
            <person name="Takaki Y."/>
            <person name="Nishi S."/>
            <person name="Hori S."/>
            <person name="Arai W."/>
            <person name="Tsubouchi T."/>
            <person name="Morono Y."/>
            <person name="Uchiyama I."/>
            <person name="Ito T."/>
            <person name="Fujiyama A."/>
            <person name="Inagaki F."/>
            <person name="Takami H."/>
        </authorList>
    </citation>
    <scope>NUCLEOTIDE SEQUENCE</scope>
    <source>
        <strain evidence="1">Expedition CK06-06</strain>
    </source>
</reference>
<dbReference type="AlphaFoldDB" id="X1DR44"/>
<feature type="non-terminal residue" evidence="1">
    <location>
        <position position="44"/>
    </location>
</feature>
<name>X1DR44_9ZZZZ</name>
<sequence>MSSEKKSLGEQNIETRERLMKAAAKIEEKETVQHERILFEDVCH</sequence>
<protein>
    <submittedName>
        <fullName evidence="1">Uncharacterized protein</fullName>
    </submittedName>
</protein>
<dbReference type="EMBL" id="BART01025274">
    <property type="protein sequence ID" value="GAG98886.1"/>
    <property type="molecule type" value="Genomic_DNA"/>
</dbReference>
<evidence type="ECO:0000313" key="1">
    <source>
        <dbReference type="EMBL" id="GAG98886.1"/>
    </source>
</evidence>
<comment type="caution">
    <text evidence="1">The sequence shown here is derived from an EMBL/GenBank/DDBJ whole genome shotgun (WGS) entry which is preliminary data.</text>
</comment>
<organism evidence="1">
    <name type="scientific">marine sediment metagenome</name>
    <dbReference type="NCBI Taxonomy" id="412755"/>
    <lineage>
        <taxon>unclassified sequences</taxon>
        <taxon>metagenomes</taxon>
        <taxon>ecological metagenomes</taxon>
    </lineage>
</organism>